<dbReference type="PANTHER" id="PTHR43757">
    <property type="entry name" value="AMINOMETHYLTRANSFERASE"/>
    <property type="match status" value="1"/>
</dbReference>
<dbReference type="Gene3D" id="3.50.50.60">
    <property type="entry name" value="FAD/NAD(P)-binding domain"/>
    <property type="match status" value="2"/>
</dbReference>
<dbReference type="SUPFAM" id="SSF101790">
    <property type="entry name" value="Aminomethyltransferase beta-barrel domain"/>
    <property type="match status" value="1"/>
</dbReference>
<dbReference type="EMBL" id="JACIDW010000014">
    <property type="protein sequence ID" value="MBB3966154.1"/>
    <property type="molecule type" value="Genomic_DNA"/>
</dbReference>
<evidence type="ECO:0000256" key="1">
    <source>
        <dbReference type="ARBA" id="ARBA00008609"/>
    </source>
</evidence>
<accession>A0A7W6CX85</accession>
<name>A0A7W6CX85_9HYPH</name>
<dbReference type="AlphaFoldDB" id="A0A7W6CX85"/>
<comment type="similarity">
    <text evidence="1">Belongs to the GcvT family.</text>
</comment>
<dbReference type="PANTHER" id="PTHR43757:SF2">
    <property type="entry name" value="AMINOMETHYLTRANSFERASE, MITOCHONDRIAL"/>
    <property type="match status" value="1"/>
</dbReference>
<evidence type="ECO:0000259" key="5">
    <source>
        <dbReference type="Pfam" id="PF08669"/>
    </source>
</evidence>
<dbReference type="PRINTS" id="PR00368">
    <property type="entry name" value="FADPNR"/>
</dbReference>
<dbReference type="InterPro" id="IPR042204">
    <property type="entry name" value="2Fe-2S-bd_N"/>
</dbReference>
<dbReference type="SUPFAM" id="SSF51905">
    <property type="entry name" value="FAD/NAD(P)-binding domain"/>
    <property type="match status" value="1"/>
</dbReference>
<dbReference type="Pfam" id="PF17806">
    <property type="entry name" value="SO_alpha_A3"/>
    <property type="match status" value="1"/>
</dbReference>
<keyword evidence="8" id="KW-1185">Reference proteome</keyword>
<evidence type="ECO:0000256" key="2">
    <source>
        <dbReference type="ARBA" id="ARBA00023002"/>
    </source>
</evidence>
<dbReference type="EC" id="1.5.3.1" evidence="7"/>
<dbReference type="InterPro" id="IPR027266">
    <property type="entry name" value="TrmE/GcvT-like"/>
</dbReference>
<gene>
    <name evidence="7" type="ORF">GGQ67_003839</name>
</gene>
<evidence type="ECO:0000313" key="8">
    <source>
        <dbReference type="Proteomes" id="UP000582090"/>
    </source>
</evidence>
<feature type="domain" description="SoxA A3" evidence="6">
    <location>
        <begin position="493"/>
        <end position="577"/>
    </location>
</feature>
<evidence type="ECO:0000313" key="7">
    <source>
        <dbReference type="EMBL" id="MBB3966154.1"/>
    </source>
</evidence>
<dbReference type="Pfam" id="PF13510">
    <property type="entry name" value="Fer2_4"/>
    <property type="match status" value="1"/>
</dbReference>
<dbReference type="Pfam" id="PF01571">
    <property type="entry name" value="GCV_T"/>
    <property type="match status" value="1"/>
</dbReference>
<evidence type="ECO:0000259" key="3">
    <source>
        <dbReference type="Pfam" id="PF01571"/>
    </source>
</evidence>
<dbReference type="Proteomes" id="UP000582090">
    <property type="component" value="Unassembled WGS sequence"/>
</dbReference>
<dbReference type="InterPro" id="IPR006222">
    <property type="entry name" value="GCVT_N"/>
</dbReference>
<dbReference type="Gene3D" id="3.30.1360.120">
    <property type="entry name" value="Probable tRNA modification gtpase trme, domain 1"/>
    <property type="match status" value="1"/>
</dbReference>
<dbReference type="Gene3D" id="1.10.10.1100">
    <property type="entry name" value="BFD-like [2Fe-2S]-binding domain"/>
    <property type="match status" value="1"/>
</dbReference>
<feature type="domain" description="GCVT N-terminal" evidence="3">
    <location>
        <begin position="588"/>
        <end position="856"/>
    </location>
</feature>
<dbReference type="PRINTS" id="PR00411">
    <property type="entry name" value="PNDRDTASEI"/>
</dbReference>
<evidence type="ECO:0000259" key="4">
    <source>
        <dbReference type="Pfam" id="PF07992"/>
    </source>
</evidence>
<dbReference type="Pfam" id="PF07992">
    <property type="entry name" value="Pyr_redox_2"/>
    <property type="match status" value="1"/>
</dbReference>
<keyword evidence="2 7" id="KW-0560">Oxidoreductase</keyword>
<dbReference type="InterPro" id="IPR036188">
    <property type="entry name" value="FAD/NAD-bd_sf"/>
</dbReference>
<evidence type="ECO:0000259" key="6">
    <source>
        <dbReference type="Pfam" id="PF17806"/>
    </source>
</evidence>
<dbReference type="InterPro" id="IPR023753">
    <property type="entry name" value="FAD/NAD-binding_dom"/>
</dbReference>
<dbReference type="Gene3D" id="3.10.20.440">
    <property type="entry name" value="2Fe-2S iron-sulphur cluster binding domain, sarcosine oxidase, alpha subunit, N-terminal domain"/>
    <property type="match status" value="1"/>
</dbReference>
<feature type="domain" description="FAD/NAD(P)-binding" evidence="4">
    <location>
        <begin position="168"/>
        <end position="416"/>
    </location>
</feature>
<dbReference type="SUPFAM" id="SSF103025">
    <property type="entry name" value="Folate-binding domain"/>
    <property type="match status" value="1"/>
</dbReference>
<organism evidence="7 8">
    <name type="scientific">Rhizobium metallidurans</name>
    <dbReference type="NCBI Taxonomy" id="1265931"/>
    <lineage>
        <taxon>Bacteria</taxon>
        <taxon>Pseudomonadati</taxon>
        <taxon>Pseudomonadota</taxon>
        <taxon>Alphaproteobacteria</taxon>
        <taxon>Hyphomicrobiales</taxon>
        <taxon>Rhizobiaceae</taxon>
        <taxon>Rhizobium/Agrobacterium group</taxon>
        <taxon>Rhizobium</taxon>
    </lineage>
</organism>
<proteinExistence type="inferred from homology"/>
<dbReference type="Pfam" id="PF08669">
    <property type="entry name" value="GCV_T_C"/>
    <property type="match status" value="1"/>
</dbReference>
<dbReference type="InterPro" id="IPR028896">
    <property type="entry name" value="GcvT/YgfZ/DmdA"/>
</dbReference>
<comment type="caution">
    <text evidence="7">The sequence shown here is derived from an EMBL/GenBank/DDBJ whole genome shotgun (WGS) entry which is preliminary data.</text>
</comment>
<feature type="domain" description="Aminomethyltransferase C-terminal" evidence="5">
    <location>
        <begin position="875"/>
        <end position="956"/>
    </location>
</feature>
<dbReference type="InterPro" id="IPR041117">
    <property type="entry name" value="SoxA_A3"/>
</dbReference>
<dbReference type="InterPro" id="IPR013977">
    <property type="entry name" value="GcvT_C"/>
</dbReference>
<dbReference type="GO" id="GO:0008115">
    <property type="term" value="F:sarcosine oxidase activity"/>
    <property type="evidence" value="ECO:0007669"/>
    <property type="project" value="UniProtKB-EC"/>
</dbReference>
<dbReference type="RefSeq" id="WP_183901653.1">
    <property type="nucleotide sequence ID" value="NZ_JACIDW010000014.1"/>
</dbReference>
<protein>
    <submittedName>
        <fullName evidence="7">Sarcosine oxidase subunit alpha</fullName>
        <ecNumber evidence="7">1.5.3.1</ecNumber>
    </submittedName>
</protein>
<dbReference type="InterPro" id="IPR029043">
    <property type="entry name" value="GcvT/YgfZ_C"/>
</dbReference>
<sequence>MTERLPYPWGSRIDRTRKISFSFDGRTVEGFSGDSIASAMAGADRWILSRSFKYHRPRGILTMAGQDANTLVQLPDEPNVRADLRAISDNLAVTAQNVSGTAENDRNAILDKFGRFMPVGFYYRTFFGPGQKSWLKFWEPIIRKSAGLGKVDIKAGHGHYIRESMHVDVLVVGAGPAGLSAAVKAAEAGSQVLVVDLNPETGGALTYARFDVETDEANTVLQALRKQAADLPNIQIMTGATCNGWFADNFIPVLQENRLYRVRAKQVVVASGSHEQPLVFHNNDLPGVILSSAAQRLLRHYAVRPGKQAVVFAGNRDGYLTALDLVEAGVKIAAVLTPTGGAACEALAQLLAQKGVQVIRDASVIAAVGTSGNRRIRAVTFSTRQHGEKTLACDHLVVATGYTPGYQLPLNAGAKLGYDDTSRQFTVSNLPQDFHLAGSVAGVFSLKSVLRSGEIAGSAAARALGHDVAVPVAIEDLDAPEMNYAQELSAHPKGRDFVDFDEDLQVKDIKNAVADGYSELELVKRYSTVGMGPSQGRHSALATARIVAGSTARSVGQVGITTSRPPYGPERLGLLAGPNHVLYRHTAIHDEHVASGAKLTPVGAWWRPFHYAGKSDVSRAIADEVALVRNKVGMLDVSTLGKLAIRGPDAAAFLDRIYTMAHAKQPIGRVRYCLMLNDMGSVIDDGVAFRISENEFYVTATTGAVARVFSEMMFLNAKWGMQVDIQNITAAFAAINVTGPAARQVLEALGGDIDLSAEGFPYLNGRVGVIGGCPVRIMRIGFTGELSYELHVPQSYGAALWRKLLEVGAPHGLRPYGLEASRILRLEKGHIIIGQDTDALSTPEELSMEWAISKTKARYVGKAGVEARAKLETRRKLCGFEISGDDGKHLAESNLVFRDGRPAGFVTSACYSPTLGKWVGLAYADPRDVQPGSSLNIKSFGGQDISAKVVKVPFYDPESKRQEM</sequence>
<reference evidence="7 8" key="1">
    <citation type="submission" date="2020-08" db="EMBL/GenBank/DDBJ databases">
        <title>Genomic Encyclopedia of Type Strains, Phase IV (KMG-IV): sequencing the most valuable type-strain genomes for metagenomic binning, comparative biology and taxonomic classification.</title>
        <authorList>
            <person name="Goeker M."/>
        </authorList>
    </citation>
    <scope>NUCLEOTIDE SEQUENCE [LARGE SCALE GENOMIC DNA]</scope>
    <source>
        <strain evidence="7 8">DSM 26575</strain>
    </source>
</reference>
<dbReference type="InterPro" id="IPR041854">
    <property type="entry name" value="BFD-like_2Fe2S-bd_dom_sf"/>
</dbReference>